<name>A0A8S1VW43_PAROT</name>
<sequence>MNQVLILQIIEVLEQCHKDKSIKTRECCIEIIKELLQKITSELNQEDLIAFEKHFNLVTSLNELDYINDEDVFLKSIARVRSCL</sequence>
<organism evidence="1 2">
    <name type="scientific">Paramecium octaurelia</name>
    <dbReference type="NCBI Taxonomy" id="43137"/>
    <lineage>
        <taxon>Eukaryota</taxon>
        <taxon>Sar</taxon>
        <taxon>Alveolata</taxon>
        <taxon>Ciliophora</taxon>
        <taxon>Intramacronucleata</taxon>
        <taxon>Oligohymenophorea</taxon>
        <taxon>Peniculida</taxon>
        <taxon>Parameciidae</taxon>
        <taxon>Paramecium</taxon>
    </lineage>
</organism>
<evidence type="ECO:0000313" key="2">
    <source>
        <dbReference type="Proteomes" id="UP000683925"/>
    </source>
</evidence>
<gene>
    <name evidence="1" type="ORF">POCTA_138.1.T0750072</name>
</gene>
<comment type="caution">
    <text evidence="1">The sequence shown here is derived from an EMBL/GenBank/DDBJ whole genome shotgun (WGS) entry which is preliminary data.</text>
</comment>
<protein>
    <submittedName>
        <fullName evidence="1">Uncharacterized protein</fullName>
    </submittedName>
</protein>
<evidence type="ECO:0000313" key="1">
    <source>
        <dbReference type="EMBL" id="CAD8180523.1"/>
    </source>
</evidence>
<dbReference type="Proteomes" id="UP000683925">
    <property type="component" value="Unassembled WGS sequence"/>
</dbReference>
<dbReference type="EMBL" id="CAJJDP010000074">
    <property type="protein sequence ID" value="CAD8180523.1"/>
    <property type="molecule type" value="Genomic_DNA"/>
</dbReference>
<dbReference type="AlphaFoldDB" id="A0A8S1VW43"/>
<reference evidence="1" key="1">
    <citation type="submission" date="2021-01" db="EMBL/GenBank/DDBJ databases">
        <authorList>
            <consortium name="Genoscope - CEA"/>
            <person name="William W."/>
        </authorList>
    </citation>
    <scope>NUCLEOTIDE SEQUENCE</scope>
</reference>
<dbReference type="OMA" id="RECCIEI"/>
<keyword evidence="2" id="KW-1185">Reference proteome</keyword>
<dbReference type="OrthoDB" id="6260732at2759"/>
<accession>A0A8S1VW43</accession>
<proteinExistence type="predicted"/>